<comment type="function">
    <text evidence="1">Involved in the assembly of lipopolysaccharide (LPS) at the surface of the outer membrane.</text>
</comment>
<reference evidence="3 6" key="2">
    <citation type="submission" date="2016-01" db="EMBL/GenBank/DDBJ databases">
        <authorList>
            <person name="Varghese N."/>
        </authorList>
    </citation>
    <scope>NUCLEOTIDE SEQUENCE [LARGE SCALE GENOMIC DNA]</scope>
    <source>
        <strain evidence="3 6">HL-91</strain>
    </source>
</reference>
<evidence type="ECO:0000313" key="3">
    <source>
        <dbReference type="EMBL" id="CUX80346.1"/>
    </source>
</evidence>
<evidence type="ECO:0000259" key="2">
    <source>
        <dbReference type="Pfam" id="PF04453"/>
    </source>
</evidence>
<dbReference type="InterPro" id="IPR050218">
    <property type="entry name" value="LptD"/>
</dbReference>
<name>A0A0N8K7X9_9RHOB</name>
<dbReference type="GO" id="GO:1990351">
    <property type="term" value="C:transporter complex"/>
    <property type="evidence" value="ECO:0007669"/>
    <property type="project" value="TreeGrafter"/>
</dbReference>
<keyword evidence="1" id="KW-0732">Signal</keyword>
<dbReference type="AlphaFoldDB" id="A0A0N8K7X9"/>
<dbReference type="RefSeq" id="WP_176699344.1">
    <property type="nucleotide sequence ID" value="NZ_FBYC01000004.1"/>
</dbReference>
<comment type="subcellular location">
    <subcellularLocation>
        <location evidence="1">Cell outer membrane</location>
    </subcellularLocation>
</comment>
<sequence length="728" mass="80155">MGAWSLLPRCGGLGRVLACVLGLGVTGPAVLMPAAAQEQDGFATLLADRLFLAGPNRLIAEGNVEAVLDQTRLTAERVVYDRATGAMQITGPLVLTEGTSTVLLADSADLREGLRLGLIRSARVVMEQQLQIAAHSVERRSERFTEMNNVIASACEICPDTETPLWEVRANRVVHDAEERQLYFEGARFSMFGLPVAYIPRLRVPDPSLERTTGFLSPSFSLDTDHGFGLRAPYFIALSSDKDLTLTPFLGTKGTYALEARYRQAFSNGLLELGGLVARDSIRRGEFRGMVYAEGDFAMPRGYELSFNIIHPSDDNLLEDYDQGEPRLTSDITLERVRRDERIRVQALQFRSLRINDVNDTLPNSVGQGLYDRRFDMPVLGGVGRIRLEGEGYARRAPISTGPIADRDPKRVARFSADLGWRRDTVLPGGVLGAVGVNLGLDHFRIAPAASGFAPTTTRLRPSVMAELRWPLVRTTNGGASHVIEPVAQVIWSNDRLYGLPNATSRMPELDEGNLFSFDRFAGGDAREAGLRANLGLSWTRYDPDGWSSTITLGRIIRERDLNQFSTDSPLAGRNSDWLLAASVDTAAGLTLSSRSLFSSDFDLTRSAIELDWTTDDFSISTSYMRIQADPFENRAETASEWSFDGARALDENWTARVGWRYDVAQKRAARTVVGLDYENECLRMAMQVEREYSATTNANSTRLGLSVDILGIGGNPSRARKSCSDGS</sequence>
<evidence type="ECO:0000313" key="6">
    <source>
        <dbReference type="Proteomes" id="UP000182045"/>
    </source>
</evidence>
<comment type="caution">
    <text evidence="1">Lacks conserved residue(s) required for the propagation of feature annotation.</text>
</comment>
<comment type="subunit">
    <text evidence="1">Component of the lipopolysaccharide transport and assembly complex.</text>
</comment>
<evidence type="ECO:0000256" key="1">
    <source>
        <dbReference type="HAMAP-Rule" id="MF_01411"/>
    </source>
</evidence>
<evidence type="ECO:0000313" key="5">
    <source>
        <dbReference type="Proteomes" id="UP000050413"/>
    </source>
</evidence>
<dbReference type="PANTHER" id="PTHR30189">
    <property type="entry name" value="LPS-ASSEMBLY PROTEIN"/>
    <property type="match status" value="1"/>
</dbReference>
<dbReference type="Proteomes" id="UP000050413">
    <property type="component" value="Unassembled WGS sequence"/>
</dbReference>
<dbReference type="EMBL" id="LJSG01000010">
    <property type="protein sequence ID" value="KPP92985.1"/>
    <property type="molecule type" value="Genomic_DNA"/>
</dbReference>
<feature type="domain" description="LptD C-terminal" evidence="2">
    <location>
        <begin position="287"/>
        <end position="654"/>
    </location>
</feature>
<dbReference type="STRING" id="1666912.Ga0058931_1055"/>
<dbReference type="Proteomes" id="UP000182045">
    <property type="component" value="Unassembled WGS sequence"/>
</dbReference>
<evidence type="ECO:0000313" key="4">
    <source>
        <dbReference type="EMBL" id="KPP92985.1"/>
    </source>
</evidence>
<dbReference type="HAMAP" id="MF_01411">
    <property type="entry name" value="LPS_assembly_LptD"/>
    <property type="match status" value="1"/>
</dbReference>
<dbReference type="GO" id="GO:0009279">
    <property type="term" value="C:cell outer membrane"/>
    <property type="evidence" value="ECO:0007669"/>
    <property type="project" value="UniProtKB-SubCell"/>
</dbReference>
<protein>
    <recommendedName>
        <fullName evidence="1">LPS-assembly protein LptD</fullName>
    </recommendedName>
</protein>
<gene>
    <name evidence="1 4" type="primary">lptD</name>
    <name evidence="3" type="ORF">Ga0058931_1055</name>
    <name evidence="4" type="ORF">HLUCCA05_13250</name>
</gene>
<keyword evidence="1" id="KW-0472">Membrane</keyword>
<proteinExistence type="inferred from homology"/>
<accession>A0A0N8K7X9</accession>
<dbReference type="EMBL" id="FBYC01000004">
    <property type="protein sequence ID" value="CUX80346.1"/>
    <property type="molecule type" value="Genomic_DNA"/>
</dbReference>
<organism evidence="4 5">
    <name type="scientific">Roseibaca calidilacus</name>
    <dbReference type="NCBI Taxonomy" id="1666912"/>
    <lineage>
        <taxon>Bacteria</taxon>
        <taxon>Pseudomonadati</taxon>
        <taxon>Pseudomonadota</taxon>
        <taxon>Alphaproteobacteria</taxon>
        <taxon>Rhodobacterales</taxon>
        <taxon>Paracoccaceae</taxon>
        <taxon>Roseinatronobacter</taxon>
    </lineage>
</organism>
<dbReference type="GO" id="GO:0043165">
    <property type="term" value="P:Gram-negative-bacterium-type cell outer membrane assembly"/>
    <property type="evidence" value="ECO:0007669"/>
    <property type="project" value="UniProtKB-UniRule"/>
</dbReference>
<dbReference type="Pfam" id="PF04453">
    <property type="entry name" value="LptD"/>
    <property type="match status" value="1"/>
</dbReference>
<reference evidence="4 5" key="1">
    <citation type="submission" date="2015-09" db="EMBL/GenBank/DDBJ databases">
        <title>Identification and resolution of microdiversity through metagenomic sequencing of parallel consortia.</title>
        <authorList>
            <person name="Nelson W.C."/>
            <person name="Romine M.F."/>
            <person name="Lindemann S.R."/>
        </authorList>
    </citation>
    <scope>NUCLEOTIDE SEQUENCE [LARGE SCALE GENOMIC DNA]</scope>
    <source>
        <strain evidence="4">HL-91</strain>
    </source>
</reference>
<dbReference type="InterPro" id="IPR020889">
    <property type="entry name" value="LipoPS_assembly_LptD"/>
</dbReference>
<keyword evidence="6" id="KW-1185">Reference proteome</keyword>
<dbReference type="GO" id="GO:0015920">
    <property type="term" value="P:lipopolysaccharide transport"/>
    <property type="evidence" value="ECO:0007669"/>
    <property type="project" value="InterPro"/>
</dbReference>
<keyword evidence="1" id="KW-0998">Cell outer membrane</keyword>
<comment type="similarity">
    <text evidence="1">Belongs to the LptD family.</text>
</comment>
<dbReference type="PANTHER" id="PTHR30189:SF1">
    <property type="entry name" value="LPS-ASSEMBLY PROTEIN LPTD"/>
    <property type="match status" value="1"/>
</dbReference>
<dbReference type="InterPro" id="IPR007543">
    <property type="entry name" value="LptD_C"/>
</dbReference>
<comment type="caution">
    <text evidence="4">The sequence shown here is derived from an EMBL/GenBank/DDBJ whole genome shotgun (WGS) entry which is preliminary data.</text>
</comment>